<sequence>METEKNAAQTQTAAVIQGVATIVIASIPTLDENIDIKALLECVVILNGILSALPDSEKSLSGAVQCLNECWWKKGLEGKEQFGKTAFLMLLKKSLGKKTFVEADITRLYHLHSALLCFDYDSEESNEIKDLLLQCYMSPGYIKKEEGRRFLSFLFTWNVNFIKLIHGTIKNQFLCFPRSLMKHVAEIYFRAWKKSSGEILEVIEYSCIQDFIHHAIHLPRKSPLHAKVRELLSYFHKQNKCRQGVEEVLYRLYQPILWRALKTRNSEIRSNAALLFGEAFPILDPNFNKQDMEKEIQRQFDELFALLEDPQPLVRSTGVLGVSKITCKYWEMIPATVIAGLLKTLIEDLAFDASSADVRCAVFKCLPIILDNILSHPLLEQFLPTLKYNLHDNSEKVRVAFVDMLLKIKAMKAAKFWKICPVEHLLTRLEIDSRPVSRRLVNLLISSFLPINQPEVWCERCVTLIQMNASAARTFYQYVHEYTSPTNIAKLMLTIRNCLNGCIQQQLKESESGDEHNEKENMSVTDNVLSVDDIPSMAGLLEVIVILWRSIQKPLDCNEEAKNHIIQKFASVLPEYLKIFKDDRCVSPIIILASFIPPTDIPTFSCGVISKLKNMENGVTEKKYSTLLDCLCRWGKLGHILTLICDWITAEPRKRKTNKTQRQVRIQEMDEPKPELALDYLEYLLTHYMNRNCLLSLSREKLNQLLKVLECGKDALNTYIQGCSPAYCGFYEAAAVRAFSLYCRLNIHLLHKFVSEEQDYLSALERTGAWIENSILPHFLLEEEEGYLKPSSEICQMVIQTYLAVCKDLIAVGLGDFKFQASLMNLASRLICRGKGSVFIPMLFSILREIVEASLACDNTDCVTELLNNVQKMFQEILESMALRLRRHKEEGIQLIHSAQGPLGEFVHVAQSCMLIFPMVYQGVFSSLLAAVVVEINCNLKKKISNTEQLITPKTFLDLPPLSSVLMAVMNKSANVVRSFLNELLEYIESEESEGIISLTTSVYIVALIKGKQKPSYMNAIAAILQKKIMMHSEMTKEGTERLLCEAALDIVNKML</sequence>
<organism evidence="1 2">
    <name type="scientific">Crotalus adamanteus</name>
    <name type="common">Eastern diamondback rattlesnake</name>
    <dbReference type="NCBI Taxonomy" id="8729"/>
    <lineage>
        <taxon>Eukaryota</taxon>
        <taxon>Metazoa</taxon>
        <taxon>Chordata</taxon>
        <taxon>Craniata</taxon>
        <taxon>Vertebrata</taxon>
        <taxon>Euteleostomi</taxon>
        <taxon>Lepidosauria</taxon>
        <taxon>Squamata</taxon>
        <taxon>Bifurcata</taxon>
        <taxon>Unidentata</taxon>
        <taxon>Episquamata</taxon>
        <taxon>Toxicofera</taxon>
        <taxon>Serpentes</taxon>
        <taxon>Colubroidea</taxon>
        <taxon>Viperidae</taxon>
        <taxon>Crotalinae</taxon>
        <taxon>Crotalus</taxon>
    </lineage>
</organism>
<dbReference type="Proteomes" id="UP001474421">
    <property type="component" value="Unassembled WGS sequence"/>
</dbReference>
<accession>A0AAW1B2J2</accession>
<reference evidence="1 2" key="1">
    <citation type="journal article" date="2024" name="Proc. Natl. Acad. Sci. U.S.A.">
        <title>The genetic regulatory architecture and epigenomic basis for age-related changes in rattlesnake venom.</title>
        <authorList>
            <person name="Hogan M.P."/>
            <person name="Holding M.L."/>
            <person name="Nystrom G.S."/>
            <person name="Colston T.J."/>
            <person name="Bartlett D.A."/>
            <person name="Mason A.J."/>
            <person name="Ellsworth S.A."/>
            <person name="Rautsaw R.M."/>
            <person name="Lawrence K.C."/>
            <person name="Strickland J.L."/>
            <person name="He B."/>
            <person name="Fraser P."/>
            <person name="Margres M.J."/>
            <person name="Gilbert D.M."/>
            <person name="Gibbs H.L."/>
            <person name="Parkinson C.L."/>
            <person name="Rokyta D.R."/>
        </authorList>
    </citation>
    <scope>NUCLEOTIDE SEQUENCE [LARGE SCALE GENOMIC DNA]</scope>
    <source>
        <strain evidence="1">DRR0105</strain>
    </source>
</reference>
<dbReference type="InterPro" id="IPR016024">
    <property type="entry name" value="ARM-type_fold"/>
</dbReference>
<dbReference type="Gene3D" id="1.25.10.10">
    <property type="entry name" value="Leucine-rich Repeat Variant"/>
    <property type="match status" value="1"/>
</dbReference>
<dbReference type="InterPro" id="IPR011989">
    <property type="entry name" value="ARM-like"/>
</dbReference>
<dbReference type="GO" id="GO:0005634">
    <property type="term" value="C:nucleus"/>
    <property type="evidence" value="ECO:0007669"/>
    <property type="project" value="InterPro"/>
</dbReference>
<comment type="caution">
    <text evidence="1">The sequence shown here is derived from an EMBL/GenBank/DDBJ whole genome shotgun (WGS) entry which is preliminary data.</text>
</comment>
<dbReference type="AlphaFoldDB" id="A0AAW1B2J2"/>
<keyword evidence="2" id="KW-1185">Reference proteome</keyword>
<dbReference type="GO" id="GO:0000070">
    <property type="term" value="P:mitotic sister chromatid segregation"/>
    <property type="evidence" value="ECO:0007669"/>
    <property type="project" value="TreeGrafter"/>
</dbReference>
<dbReference type="SUPFAM" id="SSF48371">
    <property type="entry name" value="ARM repeat"/>
    <property type="match status" value="1"/>
</dbReference>
<evidence type="ECO:0000313" key="1">
    <source>
        <dbReference type="EMBL" id="KAK9396099.1"/>
    </source>
</evidence>
<evidence type="ECO:0000313" key="2">
    <source>
        <dbReference type="Proteomes" id="UP001474421"/>
    </source>
</evidence>
<dbReference type="PANTHER" id="PTHR16199">
    <property type="entry name" value="CONDENSIN-2 COMPLEX SUBUNIT G2"/>
    <property type="match status" value="1"/>
</dbReference>
<gene>
    <name evidence="1" type="ORF">NXF25_019460</name>
</gene>
<proteinExistence type="predicted"/>
<dbReference type="Pfam" id="PF12422">
    <property type="entry name" value="Condensin2nSMC"/>
    <property type="match status" value="1"/>
</dbReference>
<protein>
    <submittedName>
        <fullName evidence="1">Condensin-2 complex subunit G2</fullName>
    </submittedName>
</protein>
<dbReference type="GO" id="GO:0000796">
    <property type="term" value="C:condensin complex"/>
    <property type="evidence" value="ECO:0007669"/>
    <property type="project" value="TreeGrafter"/>
</dbReference>
<name>A0AAW1B2J2_CROAD</name>
<dbReference type="EMBL" id="JAOTOJ010000008">
    <property type="protein sequence ID" value="KAK9396099.1"/>
    <property type="molecule type" value="Genomic_DNA"/>
</dbReference>
<dbReference type="PANTHER" id="PTHR16199:SF4">
    <property type="entry name" value="CONDENSIN-2 COMPLEX SUBUNIT G2"/>
    <property type="match status" value="1"/>
</dbReference>
<dbReference type="InterPro" id="IPR024741">
    <property type="entry name" value="Condensin2_G2"/>
</dbReference>